<reference evidence="6" key="1">
    <citation type="submission" date="2023-10" db="EMBL/GenBank/DDBJ databases">
        <title>Genome assembly of Pristionchus species.</title>
        <authorList>
            <person name="Yoshida K."/>
            <person name="Sommer R.J."/>
        </authorList>
    </citation>
    <scope>NUCLEOTIDE SEQUENCE</scope>
    <source>
        <strain evidence="6">RS5133</strain>
    </source>
</reference>
<keyword evidence="1" id="KW-0479">Metal-binding</keyword>
<dbReference type="Pfam" id="PF00168">
    <property type="entry name" value="C2"/>
    <property type="match status" value="2"/>
</dbReference>
<dbReference type="GO" id="GO:0030672">
    <property type="term" value="C:synaptic vesicle membrane"/>
    <property type="evidence" value="ECO:0007669"/>
    <property type="project" value="TreeGrafter"/>
</dbReference>
<dbReference type="SUPFAM" id="SSF49562">
    <property type="entry name" value="C2 domain (Calcium/lipid-binding domain, CaLB)"/>
    <property type="match status" value="2"/>
</dbReference>
<dbReference type="AlphaFoldDB" id="A0AAV5WE39"/>
<protein>
    <recommendedName>
        <fullName evidence="5">C2 domain-containing protein</fullName>
    </recommendedName>
</protein>
<keyword evidence="4" id="KW-0472">Membrane</keyword>
<proteinExistence type="predicted"/>
<accession>A0AAV5WE39</accession>
<evidence type="ECO:0000259" key="5">
    <source>
        <dbReference type="PROSITE" id="PS50004"/>
    </source>
</evidence>
<dbReference type="PANTHER" id="PTHR45911:SF4">
    <property type="entry name" value="MULTIPLE C2 AND TRANSMEMBRANE DOMAIN-CONTAINING PROTEIN"/>
    <property type="match status" value="1"/>
</dbReference>
<dbReference type="SMART" id="SM00239">
    <property type="entry name" value="C2"/>
    <property type="match status" value="2"/>
</dbReference>
<organism evidence="6 7">
    <name type="scientific">Pristionchus fissidentatus</name>
    <dbReference type="NCBI Taxonomy" id="1538716"/>
    <lineage>
        <taxon>Eukaryota</taxon>
        <taxon>Metazoa</taxon>
        <taxon>Ecdysozoa</taxon>
        <taxon>Nematoda</taxon>
        <taxon>Chromadorea</taxon>
        <taxon>Rhabditida</taxon>
        <taxon>Rhabditina</taxon>
        <taxon>Diplogasteromorpha</taxon>
        <taxon>Diplogasteroidea</taxon>
        <taxon>Neodiplogasteridae</taxon>
        <taxon>Pristionchus</taxon>
    </lineage>
</organism>
<evidence type="ECO:0000256" key="3">
    <source>
        <dbReference type="SAM" id="MobiDB-lite"/>
    </source>
</evidence>
<comment type="caution">
    <text evidence="6">The sequence shown here is derived from an EMBL/GenBank/DDBJ whole genome shotgun (WGS) entry which is preliminary data.</text>
</comment>
<dbReference type="EMBL" id="BTSY01000005">
    <property type="protein sequence ID" value="GMT28900.1"/>
    <property type="molecule type" value="Genomic_DNA"/>
</dbReference>
<dbReference type="GO" id="GO:0046928">
    <property type="term" value="P:regulation of neurotransmitter secretion"/>
    <property type="evidence" value="ECO:0007669"/>
    <property type="project" value="TreeGrafter"/>
</dbReference>
<evidence type="ECO:0000256" key="4">
    <source>
        <dbReference type="SAM" id="Phobius"/>
    </source>
</evidence>
<dbReference type="Gene3D" id="2.60.40.150">
    <property type="entry name" value="C2 domain"/>
    <property type="match status" value="2"/>
</dbReference>
<feature type="non-terminal residue" evidence="6">
    <location>
        <position position="1"/>
    </location>
</feature>
<keyword evidence="4" id="KW-0812">Transmembrane</keyword>
<dbReference type="InterPro" id="IPR035892">
    <property type="entry name" value="C2_domain_sf"/>
</dbReference>
<name>A0AAV5WE39_9BILA</name>
<evidence type="ECO:0000313" key="7">
    <source>
        <dbReference type="Proteomes" id="UP001432322"/>
    </source>
</evidence>
<feature type="transmembrane region" description="Helical" evidence="4">
    <location>
        <begin position="532"/>
        <end position="559"/>
    </location>
</feature>
<dbReference type="GO" id="GO:0005509">
    <property type="term" value="F:calcium ion binding"/>
    <property type="evidence" value="ECO:0007669"/>
    <property type="project" value="TreeGrafter"/>
</dbReference>
<dbReference type="Proteomes" id="UP001432322">
    <property type="component" value="Unassembled WGS sequence"/>
</dbReference>
<feature type="domain" description="C2" evidence="5">
    <location>
        <begin position="331"/>
        <end position="448"/>
    </location>
</feature>
<evidence type="ECO:0000256" key="1">
    <source>
        <dbReference type="ARBA" id="ARBA00022723"/>
    </source>
</evidence>
<feature type="domain" description="C2" evidence="5">
    <location>
        <begin position="186"/>
        <end position="307"/>
    </location>
</feature>
<gene>
    <name evidence="6" type="ORF">PFISCL1PPCAC_20197</name>
</gene>
<keyword evidence="2" id="KW-0106">Calcium</keyword>
<evidence type="ECO:0000313" key="6">
    <source>
        <dbReference type="EMBL" id="GMT28900.1"/>
    </source>
</evidence>
<keyword evidence="7" id="KW-1185">Reference proteome</keyword>
<dbReference type="PANTHER" id="PTHR45911">
    <property type="entry name" value="C2 DOMAIN-CONTAINING PROTEIN"/>
    <property type="match status" value="1"/>
</dbReference>
<keyword evidence="4" id="KW-1133">Transmembrane helix</keyword>
<evidence type="ECO:0000256" key="2">
    <source>
        <dbReference type="ARBA" id="ARBA00022837"/>
    </source>
</evidence>
<feature type="transmembrane region" description="Helical" evidence="4">
    <location>
        <begin position="627"/>
        <end position="653"/>
    </location>
</feature>
<dbReference type="InterPro" id="IPR000008">
    <property type="entry name" value="C2_dom"/>
</dbReference>
<dbReference type="PROSITE" id="PS50004">
    <property type="entry name" value="C2"/>
    <property type="match status" value="2"/>
</dbReference>
<sequence length="709" mass="79773">SIAASSPSLSSLFSLLPLLYPNMLRSFSRSESGCITRHHSSMSSSSLPSPTEISDPSAPFVAVLVNLCVDRLENLPVEVADLHLISRVTGDNRILYTSQKLEGEEDEINDKIGLIVDDIGRSLAFEVIGKNKWRKDNVIDRGTIELAQCRLFKWQELSLVMESVTLSCSIQVHPITGSQKEEFCKRWGSAGVRVEHGRSVGRANTAECSIINIVLIKGFNIGDPFDPPDSAVKFKLGTEKYKSRVIMKSIEPEWGESFEMKLPKGVEILEIQVVCRRKKNLISTGELHLSGIPRDKAIRQEVILGPKSSLDIIVSVPAGHTHSSVLANVAPAYDTRFNLSRTFGAIGDVGEVVIKIIRAENVQAMDLGGKSDPFAILRMGNLRVRTHTHYSTLFPEWNRLFVLPVEDLHAVIDVSLFDEDSTGKADFLGRISVPLLEIVGWERRWFVLKDRKLLKPTKGRVLLEMRLQYNMIRAVARTFTPREKEYLVVTPKFKPSVLKASVNEIRRFGSSFTPIFQSIDDVMRWKRPGVSFLSMMIYIFVILYIEVFHLPIFLIALILNASWNSFISSSEVPPTPPPTPKENDSNTSILSISDTLLELQETLAFITLLIQRFRNASDMTSPWLTCLAIFVLSAATVLIYLLPLRYLVLAWGINKFTKRLRKPPNFVDNNELLDFLSRVPSDRQLKEWAEPTPADPFTILPKKSVDTKQ</sequence>
<feature type="region of interest" description="Disordered" evidence="3">
    <location>
        <begin position="687"/>
        <end position="709"/>
    </location>
</feature>